<dbReference type="Proteomes" id="UP001403385">
    <property type="component" value="Unassembled WGS sequence"/>
</dbReference>
<evidence type="ECO:0000313" key="14">
    <source>
        <dbReference type="Proteomes" id="UP001403385"/>
    </source>
</evidence>
<evidence type="ECO:0000256" key="4">
    <source>
        <dbReference type="ARBA" id="ARBA00005072"/>
    </source>
</evidence>
<evidence type="ECO:0000256" key="12">
    <source>
        <dbReference type="RuleBase" id="RU004516"/>
    </source>
</evidence>
<comment type="pathway">
    <text evidence="2">Amino-acid biosynthesis; L-isoleucine biosynthesis; L-isoleucine from 2-oxobutanoate: step 4/4.</text>
</comment>
<evidence type="ECO:0000256" key="8">
    <source>
        <dbReference type="ARBA" id="ARBA00048212"/>
    </source>
</evidence>
<evidence type="ECO:0000256" key="11">
    <source>
        <dbReference type="RuleBase" id="RU004106"/>
    </source>
</evidence>
<dbReference type="InterPro" id="IPR036038">
    <property type="entry name" value="Aminotransferase-like"/>
</dbReference>
<keyword evidence="14" id="KW-1185">Reference proteome</keyword>
<evidence type="ECO:0000256" key="3">
    <source>
        <dbReference type="ARBA" id="ARBA00004931"/>
    </source>
</evidence>
<dbReference type="PANTHER" id="PTHR42743:SF11">
    <property type="entry name" value="AMINODEOXYCHORISMATE LYASE"/>
    <property type="match status" value="1"/>
</dbReference>
<evidence type="ECO:0000313" key="13">
    <source>
        <dbReference type="EMBL" id="MEN7551195.1"/>
    </source>
</evidence>
<name>A0AAW9SHB4_9BACT</name>
<dbReference type="InterPro" id="IPR050571">
    <property type="entry name" value="Class-IV_PLP-Dep_Aminotrnsfr"/>
</dbReference>
<comment type="catalytic activity">
    <reaction evidence="9">
        <text>L-isoleucine + 2-oxoglutarate = (S)-3-methyl-2-oxopentanoate + L-glutamate</text>
        <dbReference type="Rhea" id="RHEA:24801"/>
        <dbReference type="ChEBI" id="CHEBI:16810"/>
        <dbReference type="ChEBI" id="CHEBI:29985"/>
        <dbReference type="ChEBI" id="CHEBI:35146"/>
        <dbReference type="ChEBI" id="CHEBI:58045"/>
        <dbReference type="EC" id="2.6.1.42"/>
    </reaction>
</comment>
<evidence type="ECO:0000256" key="6">
    <source>
        <dbReference type="ARBA" id="ARBA00013053"/>
    </source>
</evidence>
<dbReference type="InterPro" id="IPR043131">
    <property type="entry name" value="BCAT-like_N"/>
</dbReference>
<dbReference type="GO" id="GO:0046394">
    <property type="term" value="P:carboxylic acid biosynthetic process"/>
    <property type="evidence" value="ECO:0007669"/>
    <property type="project" value="UniProtKB-ARBA"/>
</dbReference>
<reference evidence="13 14" key="1">
    <citation type="submission" date="2024-04" db="EMBL/GenBank/DDBJ databases">
        <title>Novel genus in family Flammeovirgaceae.</title>
        <authorList>
            <person name="Nguyen T.H."/>
            <person name="Vuong T.Q."/>
            <person name="Le H."/>
            <person name="Kim S.-G."/>
        </authorList>
    </citation>
    <scope>NUCLEOTIDE SEQUENCE [LARGE SCALE GENOMIC DNA]</scope>
    <source>
        <strain evidence="13 14">JCM 23209</strain>
    </source>
</reference>
<dbReference type="CDD" id="cd00449">
    <property type="entry name" value="PLPDE_IV"/>
    <property type="match status" value="1"/>
</dbReference>
<dbReference type="AlphaFoldDB" id="A0AAW9SHB4"/>
<dbReference type="InterPro" id="IPR018300">
    <property type="entry name" value="Aminotrans_IV_CS"/>
</dbReference>
<comment type="cofactor">
    <cofactor evidence="1 12">
        <name>pyridoxal 5'-phosphate</name>
        <dbReference type="ChEBI" id="CHEBI:597326"/>
    </cofactor>
</comment>
<dbReference type="Gene3D" id="3.20.10.10">
    <property type="entry name" value="D-amino Acid Aminotransferase, subunit A, domain 2"/>
    <property type="match status" value="1"/>
</dbReference>
<evidence type="ECO:0000256" key="9">
    <source>
        <dbReference type="ARBA" id="ARBA00048798"/>
    </source>
</evidence>
<evidence type="ECO:0000256" key="10">
    <source>
        <dbReference type="ARBA" id="ARBA00049229"/>
    </source>
</evidence>
<protein>
    <recommendedName>
        <fullName evidence="6">branched-chain-amino-acid transaminase</fullName>
        <ecNumber evidence="6">2.6.1.42</ecNumber>
    </recommendedName>
</protein>
<organism evidence="13 14">
    <name type="scientific">Rapidithrix thailandica</name>
    <dbReference type="NCBI Taxonomy" id="413964"/>
    <lineage>
        <taxon>Bacteria</taxon>
        <taxon>Pseudomonadati</taxon>
        <taxon>Bacteroidota</taxon>
        <taxon>Cytophagia</taxon>
        <taxon>Cytophagales</taxon>
        <taxon>Flammeovirgaceae</taxon>
        <taxon>Rapidithrix</taxon>
    </lineage>
</organism>
<dbReference type="InterPro" id="IPR043132">
    <property type="entry name" value="BCAT-like_C"/>
</dbReference>
<evidence type="ECO:0000256" key="2">
    <source>
        <dbReference type="ARBA" id="ARBA00004824"/>
    </source>
</evidence>
<keyword evidence="7 12" id="KW-0663">Pyridoxal phosphate</keyword>
<proteinExistence type="inferred from homology"/>
<comment type="similarity">
    <text evidence="5 11">Belongs to the class-IV pyridoxal-phosphate-dependent aminotransferase family.</text>
</comment>
<comment type="caution">
    <text evidence="13">The sequence shown here is derived from an EMBL/GenBank/DDBJ whole genome shotgun (WGS) entry which is preliminary data.</text>
</comment>
<dbReference type="Pfam" id="PF01063">
    <property type="entry name" value="Aminotran_4"/>
    <property type="match status" value="1"/>
</dbReference>
<dbReference type="InterPro" id="IPR001544">
    <property type="entry name" value="Aminotrans_IV"/>
</dbReference>
<sequence length="276" mass="31746">MHISYNFRVIPSTELKIPYSDRAFQYGDGLFETMVFQYGKVCYFQDHMYRLRSGMKAFSFDNLQRLDADLIFQHILQLVQYNRIEEQATVKIQVWRKEGGKYSPQSNDFNILISLRSRPGVTTHHPIHLGISQTSQVTFSLWSQFKTCNALPYILAGIEKQQSPYDDLILLNQQGYLSECIASNLYWIKRDCLYTPSIQTGCVSGIFRKNLLRSLQTHGIPYQEVEEKAEVLHQADHVFTTNVQGIVSVNKVMQNNYTPLSSSWLAILENKPGTSG</sequence>
<dbReference type="EC" id="2.6.1.42" evidence="6"/>
<dbReference type="EMBL" id="JBDKWZ010000020">
    <property type="protein sequence ID" value="MEN7551195.1"/>
    <property type="molecule type" value="Genomic_DNA"/>
</dbReference>
<dbReference type="GO" id="GO:0004084">
    <property type="term" value="F:branched-chain-amino-acid transaminase activity"/>
    <property type="evidence" value="ECO:0007669"/>
    <property type="project" value="UniProtKB-EC"/>
</dbReference>
<keyword evidence="13" id="KW-0032">Aminotransferase</keyword>
<dbReference type="Gene3D" id="3.30.470.10">
    <property type="match status" value="1"/>
</dbReference>
<dbReference type="RefSeq" id="WP_346823976.1">
    <property type="nucleotide sequence ID" value="NZ_JBDKWZ010000020.1"/>
</dbReference>
<keyword evidence="13" id="KW-0808">Transferase</keyword>
<dbReference type="PANTHER" id="PTHR42743">
    <property type="entry name" value="AMINO-ACID AMINOTRANSFERASE"/>
    <property type="match status" value="1"/>
</dbReference>
<dbReference type="SUPFAM" id="SSF56752">
    <property type="entry name" value="D-aminoacid aminotransferase-like PLP-dependent enzymes"/>
    <property type="match status" value="1"/>
</dbReference>
<comment type="catalytic activity">
    <reaction evidence="8">
        <text>L-valine + 2-oxoglutarate = 3-methyl-2-oxobutanoate + L-glutamate</text>
        <dbReference type="Rhea" id="RHEA:24813"/>
        <dbReference type="ChEBI" id="CHEBI:11851"/>
        <dbReference type="ChEBI" id="CHEBI:16810"/>
        <dbReference type="ChEBI" id="CHEBI:29985"/>
        <dbReference type="ChEBI" id="CHEBI:57762"/>
        <dbReference type="EC" id="2.6.1.42"/>
    </reaction>
</comment>
<comment type="pathway">
    <text evidence="4">Amino-acid biosynthesis; L-leucine biosynthesis; L-leucine from 3-methyl-2-oxobutanoate: step 4/4.</text>
</comment>
<accession>A0AAW9SHB4</accession>
<dbReference type="PROSITE" id="PS00770">
    <property type="entry name" value="AA_TRANSFER_CLASS_4"/>
    <property type="match status" value="1"/>
</dbReference>
<gene>
    <name evidence="13" type="ORF">AAG747_24975</name>
</gene>
<comment type="catalytic activity">
    <reaction evidence="10">
        <text>L-leucine + 2-oxoglutarate = 4-methyl-2-oxopentanoate + L-glutamate</text>
        <dbReference type="Rhea" id="RHEA:18321"/>
        <dbReference type="ChEBI" id="CHEBI:16810"/>
        <dbReference type="ChEBI" id="CHEBI:17865"/>
        <dbReference type="ChEBI" id="CHEBI:29985"/>
        <dbReference type="ChEBI" id="CHEBI:57427"/>
        <dbReference type="EC" id="2.6.1.42"/>
    </reaction>
</comment>
<evidence type="ECO:0000256" key="1">
    <source>
        <dbReference type="ARBA" id="ARBA00001933"/>
    </source>
</evidence>
<evidence type="ECO:0000256" key="7">
    <source>
        <dbReference type="ARBA" id="ARBA00022898"/>
    </source>
</evidence>
<evidence type="ECO:0000256" key="5">
    <source>
        <dbReference type="ARBA" id="ARBA00009320"/>
    </source>
</evidence>
<comment type="pathway">
    <text evidence="3">Amino-acid biosynthesis; L-valine biosynthesis; L-valine from pyruvate: step 4/4.</text>
</comment>